<protein>
    <submittedName>
        <fullName evidence="3">Uncharacterized protein</fullName>
    </submittedName>
</protein>
<feature type="non-terminal residue" evidence="3">
    <location>
        <position position="633"/>
    </location>
</feature>
<dbReference type="EMBL" id="BRYB01004894">
    <property type="protein sequence ID" value="GMI18837.1"/>
    <property type="molecule type" value="Genomic_DNA"/>
</dbReference>
<feature type="coiled-coil region" evidence="1">
    <location>
        <begin position="473"/>
        <end position="500"/>
    </location>
</feature>
<proteinExistence type="predicted"/>
<evidence type="ECO:0000256" key="2">
    <source>
        <dbReference type="SAM" id="MobiDB-lite"/>
    </source>
</evidence>
<reference evidence="3 4" key="1">
    <citation type="journal article" date="2023" name="Commun. Biol.">
        <title>Genome analysis of Parmales, the sister group of diatoms, reveals the evolutionary specialization of diatoms from phago-mixotrophs to photoautotrophs.</title>
        <authorList>
            <person name="Ban H."/>
            <person name="Sato S."/>
            <person name="Yoshikawa S."/>
            <person name="Yamada K."/>
            <person name="Nakamura Y."/>
            <person name="Ichinomiya M."/>
            <person name="Sato N."/>
            <person name="Blanc-Mathieu R."/>
            <person name="Endo H."/>
            <person name="Kuwata A."/>
            <person name="Ogata H."/>
        </authorList>
    </citation>
    <scope>NUCLEOTIDE SEQUENCE [LARGE SCALE GENOMIC DNA]</scope>
</reference>
<feature type="region of interest" description="Disordered" evidence="2">
    <location>
        <begin position="500"/>
        <end position="521"/>
    </location>
</feature>
<evidence type="ECO:0000313" key="4">
    <source>
        <dbReference type="Proteomes" id="UP001165060"/>
    </source>
</evidence>
<dbReference type="Proteomes" id="UP001165060">
    <property type="component" value="Unassembled WGS sequence"/>
</dbReference>
<accession>A0ABQ6M395</accession>
<feature type="compositionally biased region" description="Basic and acidic residues" evidence="2">
    <location>
        <begin position="150"/>
        <end position="168"/>
    </location>
</feature>
<gene>
    <name evidence="3" type="ORF">TeGR_g13162</name>
</gene>
<name>A0ABQ6M395_9STRA</name>
<feature type="compositionally biased region" description="Basic residues" evidence="2">
    <location>
        <begin position="510"/>
        <end position="521"/>
    </location>
</feature>
<evidence type="ECO:0000256" key="1">
    <source>
        <dbReference type="SAM" id="Coils"/>
    </source>
</evidence>
<feature type="compositionally biased region" description="Basic and acidic residues" evidence="2">
    <location>
        <begin position="70"/>
        <end position="93"/>
    </location>
</feature>
<organism evidence="3 4">
    <name type="scientific">Tetraparma gracilis</name>
    <dbReference type="NCBI Taxonomy" id="2962635"/>
    <lineage>
        <taxon>Eukaryota</taxon>
        <taxon>Sar</taxon>
        <taxon>Stramenopiles</taxon>
        <taxon>Ochrophyta</taxon>
        <taxon>Bolidophyceae</taxon>
        <taxon>Parmales</taxon>
        <taxon>Triparmaceae</taxon>
        <taxon>Tetraparma</taxon>
    </lineage>
</organism>
<feature type="region of interest" description="Disordered" evidence="2">
    <location>
        <begin position="198"/>
        <end position="253"/>
    </location>
</feature>
<comment type="caution">
    <text evidence="3">The sequence shown here is derived from an EMBL/GenBank/DDBJ whole genome shotgun (WGS) entry which is preliminary data.</text>
</comment>
<keyword evidence="1" id="KW-0175">Coiled coil</keyword>
<feature type="compositionally biased region" description="Basic residues" evidence="2">
    <location>
        <begin position="109"/>
        <end position="120"/>
    </location>
</feature>
<feature type="region of interest" description="Disordered" evidence="2">
    <location>
        <begin position="70"/>
        <end position="171"/>
    </location>
</feature>
<keyword evidence="4" id="KW-1185">Reference proteome</keyword>
<evidence type="ECO:0000313" key="3">
    <source>
        <dbReference type="EMBL" id="GMI18837.1"/>
    </source>
</evidence>
<sequence>MPAYEAVQAWQHDSLALTTRSVVAFSERTTKKRVCSVTLEFSFVPSTAQPALLSAHGLVLFGRGEVKQMEMPAQDKKRAAHKKQMEEKSKQVEQDFNELFETRTEKALRPKQLRKPKGRPKSALQLSATARPIQEPPLAMRSPTAAAAKEASKDSKKHEVFGDADTKSKGYMNATSNRLHAHNVERGTYVQLHANQPPKAAVTNTLSRKARPQSAPGKRRSPKQLPPPPNNSRNPSPVLGLPAAARAPSPPTDALATTNPYLCRGAYCSLMSSEFVPDNLSHSNFATNYRSIALARAEEKFDGQSLMQRYAALLTELGVTVDSVFDQEVLLQEIVDTRLRDIAGACQSEAVDLFTKSMKVDVGVDRRFELVDFEEAARKVKYSEALKNVPPARAYDQMPVCPNCYLIYNVLDRRRDQVFHLTDKTGGFGAPGRRAVGTGASAVKQHRKSSRHSCGVGSQKSFNRLTSTEMVGTAARKKLLRRQEEELAEMQRRVTLAKAKKNATYVPSKTKTKRMGGTHSRQLHLTREQQELMQYHQQHPEQHAPPLALPTAPQQQLQQNPALVITSGEIGFDGRKFVFKPPAVPRQLALSDVRAAGFTSAVAASAGVETDPVERNVMRVVVGGAGGGGGQVK</sequence>